<evidence type="ECO:0000313" key="2">
    <source>
        <dbReference type="EMBL" id="CRZ09783.1"/>
    </source>
</evidence>
<name>A0A0H5R6P7_9EUKA</name>
<evidence type="ECO:0000256" key="1">
    <source>
        <dbReference type="SAM" id="MobiDB-lite"/>
    </source>
</evidence>
<organism evidence="2">
    <name type="scientific">Spongospora subterranea</name>
    <dbReference type="NCBI Taxonomy" id="70186"/>
    <lineage>
        <taxon>Eukaryota</taxon>
        <taxon>Sar</taxon>
        <taxon>Rhizaria</taxon>
        <taxon>Endomyxa</taxon>
        <taxon>Phytomyxea</taxon>
        <taxon>Plasmodiophorida</taxon>
        <taxon>Plasmodiophoridae</taxon>
        <taxon>Spongospora</taxon>
    </lineage>
</organism>
<feature type="region of interest" description="Disordered" evidence="1">
    <location>
        <begin position="71"/>
        <end position="97"/>
    </location>
</feature>
<proteinExistence type="predicted"/>
<dbReference type="AlphaFoldDB" id="A0A0H5R6P7"/>
<accession>A0A0H5R6P7</accession>
<dbReference type="EMBL" id="HACM01009341">
    <property type="protein sequence ID" value="CRZ09783.1"/>
    <property type="molecule type" value="Transcribed_RNA"/>
</dbReference>
<reference evidence="2" key="1">
    <citation type="submission" date="2015-04" db="EMBL/GenBank/DDBJ databases">
        <title>The genome sequence of the plant pathogenic Rhizarian Plasmodiophora brassicae reveals insights in its biotrophic life cycle and the origin of chitin synthesis.</title>
        <authorList>
            <person name="Schwelm A."/>
            <person name="Fogelqvist J."/>
            <person name="Knaust A."/>
            <person name="Julke S."/>
            <person name="Lilja T."/>
            <person name="Dhandapani V."/>
            <person name="Bonilla-Rosso G."/>
            <person name="Karlsson M."/>
            <person name="Shevchenko A."/>
            <person name="Choi S.R."/>
            <person name="Kim H.G."/>
            <person name="Park J.Y."/>
            <person name="Lim Y.P."/>
            <person name="Ludwig-Muller J."/>
            <person name="Dixelius C."/>
        </authorList>
    </citation>
    <scope>NUCLEOTIDE SEQUENCE</scope>
    <source>
        <tissue evidence="2">Potato root galls</tissue>
    </source>
</reference>
<feature type="non-terminal residue" evidence="2">
    <location>
        <position position="1"/>
    </location>
</feature>
<sequence length="137" mass="14983">YDIVIINVIVIYRVMLTRLSRLFQTATKPRPSSAIINSASAQCREGGSSAETEDQPALNCSRDLIEQNNAISEPDSCLSGEKPRLGEDNDSGAQKWRPGDLSVGTVFENLNVAKNVIQAFAGCPIKKSSTIRCFFLF</sequence>
<protein>
    <submittedName>
        <fullName evidence="2">Uncharacterized protein</fullName>
    </submittedName>
</protein>